<organism evidence="7 8">
    <name type="scientific">Stutzerimonas nosocomialis</name>
    <dbReference type="NCBI Taxonomy" id="1056496"/>
    <lineage>
        <taxon>Bacteria</taxon>
        <taxon>Pseudomonadati</taxon>
        <taxon>Pseudomonadota</taxon>
        <taxon>Gammaproteobacteria</taxon>
        <taxon>Pseudomonadales</taxon>
        <taxon>Pseudomonadaceae</taxon>
        <taxon>Stutzerimonas</taxon>
    </lineage>
</organism>
<evidence type="ECO:0000313" key="8">
    <source>
        <dbReference type="Proteomes" id="UP000306753"/>
    </source>
</evidence>
<accession>A0A5R9QH76</accession>
<dbReference type="GO" id="GO:0022857">
    <property type="term" value="F:transmembrane transporter activity"/>
    <property type="evidence" value="ECO:0007669"/>
    <property type="project" value="InterPro"/>
</dbReference>
<evidence type="ECO:0000256" key="3">
    <source>
        <dbReference type="ARBA" id="ARBA00022692"/>
    </source>
</evidence>
<evidence type="ECO:0000256" key="4">
    <source>
        <dbReference type="ARBA" id="ARBA00022989"/>
    </source>
</evidence>
<dbReference type="OrthoDB" id="8908129at2"/>
<comment type="subcellular location">
    <subcellularLocation>
        <location evidence="1">Cell membrane</location>
        <topology evidence="1">Multi-pass membrane protein</topology>
    </subcellularLocation>
</comment>
<dbReference type="InterPro" id="IPR037185">
    <property type="entry name" value="EmrE-like"/>
</dbReference>
<dbReference type="Gene3D" id="1.10.3730.20">
    <property type="match status" value="1"/>
</dbReference>
<feature type="transmembrane region" description="Helical" evidence="6">
    <location>
        <begin position="74"/>
        <end position="91"/>
    </location>
</feature>
<dbReference type="PANTHER" id="PTHR30561:SF9">
    <property type="entry name" value="4-AMINO-4-DEOXY-L-ARABINOSE-PHOSPHOUNDECAPRENOL FLIPPASE SUBUNIT ARNF-RELATED"/>
    <property type="match status" value="1"/>
</dbReference>
<protein>
    <submittedName>
        <fullName evidence="7">Multidrug transporter</fullName>
    </submittedName>
</protein>
<feature type="transmembrane region" description="Helical" evidence="6">
    <location>
        <begin position="40"/>
        <end position="62"/>
    </location>
</feature>
<evidence type="ECO:0000256" key="1">
    <source>
        <dbReference type="ARBA" id="ARBA00004651"/>
    </source>
</evidence>
<keyword evidence="2" id="KW-1003">Cell membrane</keyword>
<keyword evidence="4 6" id="KW-1133">Transmembrane helix</keyword>
<dbReference type="GO" id="GO:0005886">
    <property type="term" value="C:plasma membrane"/>
    <property type="evidence" value="ECO:0007669"/>
    <property type="project" value="UniProtKB-SubCell"/>
</dbReference>
<dbReference type="AlphaFoldDB" id="A0A5R9QH76"/>
<evidence type="ECO:0000256" key="5">
    <source>
        <dbReference type="ARBA" id="ARBA00023136"/>
    </source>
</evidence>
<dbReference type="EMBL" id="QLAG01000005">
    <property type="protein sequence ID" value="TLX64531.1"/>
    <property type="molecule type" value="Genomic_DNA"/>
</dbReference>
<dbReference type="Pfam" id="PF10639">
    <property type="entry name" value="TMEM234"/>
    <property type="match status" value="1"/>
</dbReference>
<evidence type="ECO:0000313" key="7">
    <source>
        <dbReference type="EMBL" id="TLX64531.1"/>
    </source>
</evidence>
<keyword evidence="8" id="KW-1185">Reference proteome</keyword>
<dbReference type="InterPro" id="IPR000390">
    <property type="entry name" value="Small_drug/metabolite_transptr"/>
</dbReference>
<comment type="caution">
    <text evidence="7">The sequence shown here is derived from an EMBL/GenBank/DDBJ whole genome shotgun (WGS) entry which is preliminary data.</text>
</comment>
<dbReference type="Proteomes" id="UP000306753">
    <property type="component" value="Unassembled WGS sequence"/>
</dbReference>
<gene>
    <name evidence="7" type="ORF">DN820_05685</name>
</gene>
<dbReference type="PANTHER" id="PTHR30561">
    <property type="entry name" value="SMR FAMILY PROTON-DEPENDENT DRUG EFFLUX TRANSPORTER SUGE"/>
    <property type="match status" value="1"/>
</dbReference>
<keyword evidence="3 6" id="KW-0812">Transmembrane</keyword>
<dbReference type="SUPFAM" id="SSF103481">
    <property type="entry name" value="Multidrug resistance efflux transporter EmrE"/>
    <property type="match status" value="1"/>
</dbReference>
<keyword evidence="5 6" id="KW-0472">Membrane</keyword>
<reference evidence="7 8" key="1">
    <citation type="journal article" date="2017" name="Eur. J. Clin. Microbiol. Infect. Dis.">
        <title>Uncommonly isolated clinical Pseudomonas: identification and phylogenetic assignation.</title>
        <authorList>
            <person name="Mulet M."/>
            <person name="Gomila M."/>
            <person name="Ramirez A."/>
            <person name="Cardew S."/>
            <person name="Moore E.R."/>
            <person name="Lalucat J."/>
            <person name="Garcia-Valdes E."/>
        </authorList>
    </citation>
    <scope>NUCLEOTIDE SEQUENCE [LARGE SCALE GENOMIC DNA]</scope>
    <source>
        <strain evidence="7 8">SD129</strain>
    </source>
</reference>
<name>A0A5R9QH76_9GAMM</name>
<proteinExistence type="predicted"/>
<feature type="transmembrane region" description="Helical" evidence="6">
    <location>
        <begin position="97"/>
        <end position="115"/>
    </location>
</feature>
<evidence type="ECO:0000256" key="2">
    <source>
        <dbReference type="ARBA" id="ARBA00022475"/>
    </source>
</evidence>
<sequence length="118" mass="12566">MKWMILLLGILSNALASVLVKVAMTPPRQFPSLRDPLAALTNWPFWLGLALYGGAFLLYAAALARLPLNVAHPILTSGAVATVALFSVFLFRETLHWTTLAGIVLVIAGVALITAKAA</sequence>
<dbReference type="RefSeq" id="WP_138408337.1">
    <property type="nucleotide sequence ID" value="NZ_QLAG01000005.1"/>
</dbReference>
<dbReference type="InterPro" id="IPR018908">
    <property type="entry name" value="TMEM234"/>
</dbReference>
<evidence type="ECO:0000256" key="6">
    <source>
        <dbReference type="SAM" id="Phobius"/>
    </source>
</evidence>